<feature type="signal peptide" evidence="2">
    <location>
        <begin position="1"/>
        <end position="19"/>
    </location>
</feature>
<keyword evidence="1" id="KW-0812">Transmembrane</keyword>
<dbReference type="EMBL" id="LGTQ01000012">
    <property type="protein sequence ID" value="KPM47127.1"/>
    <property type="molecule type" value="Genomic_DNA"/>
</dbReference>
<name>A0A0P7BIZ9_9BACT</name>
<gene>
    <name evidence="3" type="ORF">AFM12_14995</name>
</gene>
<keyword evidence="1" id="KW-0472">Membrane</keyword>
<dbReference type="AlphaFoldDB" id="A0A0P7BIZ9"/>
<protein>
    <submittedName>
        <fullName evidence="3">Uncharacterized protein</fullName>
    </submittedName>
</protein>
<dbReference type="Proteomes" id="UP000050454">
    <property type="component" value="Unassembled WGS sequence"/>
</dbReference>
<keyword evidence="4" id="KW-1185">Reference proteome</keyword>
<dbReference type="RefSeq" id="WP_055149696.1">
    <property type="nucleotide sequence ID" value="NZ_JXSZ01000012.1"/>
</dbReference>
<keyword evidence="1" id="KW-1133">Transmembrane helix</keyword>
<dbReference type="OrthoDB" id="957141at2"/>
<proteinExistence type="predicted"/>
<feature type="transmembrane region" description="Helical" evidence="1">
    <location>
        <begin position="86"/>
        <end position="103"/>
    </location>
</feature>
<evidence type="ECO:0000256" key="1">
    <source>
        <dbReference type="SAM" id="Phobius"/>
    </source>
</evidence>
<evidence type="ECO:0000256" key="2">
    <source>
        <dbReference type="SAM" id="SignalP"/>
    </source>
</evidence>
<evidence type="ECO:0000313" key="4">
    <source>
        <dbReference type="Proteomes" id="UP000050454"/>
    </source>
</evidence>
<comment type="caution">
    <text evidence="3">The sequence shown here is derived from an EMBL/GenBank/DDBJ whole genome shotgun (WGS) entry which is preliminary data.</text>
</comment>
<evidence type="ECO:0000313" key="3">
    <source>
        <dbReference type="EMBL" id="KPM47127.1"/>
    </source>
</evidence>
<accession>A0A0P7BIZ9</accession>
<keyword evidence="2" id="KW-0732">Signal</keyword>
<sequence>MKRILSLAFIIMAIFSASAAEFDFDQKELNAEFSELNALENLIIEQNLTAEEVLEVRPELMENIKHTSAEASVTQTNGDMPLLGPFWWGCCLGIVGLLIVYIVTDNDKGQVKNALWGCLIGTVLFGSVYAFNPFGWF</sequence>
<organism evidence="3 4">
    <name type="scientific">Jiulongibacter sediminis</name>
    <dbReference type="NCBI Taxonomy" id="1605367"/>
    <lineage>
        <taxon>Bacteria</taxon>
        <taxon>Pseudomonadati</taxon>
        <taxon>Bacteroidota</taxon>
        <taxon>Cytophagia</taxon>
        <taxon>Cytophagales</taxon>
        <taxon>Leadbetterellaceae</taxon>
        <taxon>Jiulongibacter</taxon>
    </lineage>
</organism>
<dbReference type="STRING" id="1605367.AFM12_14995"/>
<feature type="transmembrane region" description="Helical" evidence="1">
    <location>
        <begin position="115"/>
        <end position="136"/>
    </location>
</feature>
<reference evidence="3 4" key="1">
    <citation type="submission" date="2015-07" db="EMBL/GenBank/DDBJ databases">
        <title>The draft genome sequence of Leadbetterella sp. JN14-9.</title>
        <authorList>
            <person name="Liu Y."/>
            <person name="Du J."/>
            <person name="Shao Z."/>
        </authorList>
    </citation>
    <scope>NUCLEOTIDE SEQUENCE [LARGE SCALE GENOMIC DNA]</scope>
    <source>
        <strain evidence="3 4">JN14-9</strain>
    </source>
</reference>
<feature type="chain" id="PRO_5006135875" evidence="2">
    <location>
        <begin position="20"/>
        <end position="137"/>
    </location>
</feature>